<evidence type="ECO:0000256" key="1">
    <source>
        <dbReference type="SAM" id="Phobius"/>
    </source>
</evidence>
<dbReference type="InterPro" id="IPR036116">
    <property type="entry name" value="FN3_sf"/>
</dbReference>
<dbReference type="CDD" id="cd00063">
    <property type="entry name" value="FN3"/>
    <property type="match status" value="1"/>
</dbReference>
<keyword evidence="2" id="KW-0732">Signal</keyword>
<dbReference type="PROSITE" id="PS50853">
    <property type="entry name" value="FN3"/>
    <property type="match status" value="1"/>
</dbReference>
<dbReference type="InterPro" id="IPR036179">
    <property type="entry name" value="Ig-like_dom_sf"/>
</dbReference>
<gene>
    <name evidence="5" type="ORF">DSTB1V02_LOCUS5330</name>
</gene>
<evidence type="ECO:0008006" key="7">
    <source>
        <dbReference type="Google" id="ProtNLM"/>
    </source>
</evidence>
<dbReference type="Gene3D" id="2.60.40.10">
    <property type="entry name" value="Immunoglobulins"/>
    <property type="match status" value="2"/>
</dbReference>
<dbReference type="SUPFAM" id="SSF48726">
    <property type="entry name" value="Immunoglobulin"/>
    <property type="match status" value="1"/>
</dbReference>
<dbReference type="InterPro" id="IPR007110">
    <property type="entry name" value="Ig-like_dom"/>
</dbReference>
<evidence type="ECO:0000259" key="3">
    <source>
        <dbReference type="PROSITE" id="PS50835"/>
    </source>
</evidence>
<dbReference type="EMBL" id="CAJPEV010000856">
    <property type="protein sequence ID" value="CAG0889128.1"/>
    <property type="molecule type" value="Genomic_DNA"/>
</dbReference>
<keyword evidence="6" id="KW-1185">Reference proteome</keyword>
<dbReference type="OrthoDB" id="6381660at2759"/>
<keyword evidence="1" id="KW-1133">Transmembrane helix</keyword>
<accession>A0A7R8XCS9</accession>
<protein>
    <recommendedName>
        <fullName evidence="7">Cytokine receptor</fullName>
    </recommendedName>
</protein>
<feature type="signal peptide" evidence="2">
    <location>
        <begin position="1"/>
        <end position="19"/>
    </location>
</feature>
<dbReference type="AlphaFoldDB" id="A0A7R8XCS9"/>
<feature type="domain" description="Ig-like" evidence="3">
    <location>
        <begin position="52"/>
        <end position="123"/>
    </location>
</feature>
<evidence type="ECO:0000313" key="5">
    <source>
        <dbReference type="EMBL" id="CAD7245457.1"/>
    </source>
</evidence>
<name>A0A7R8XCS9_9CRUS</name>
<keyword evidence="1" id="KW-0472">Membrane</keyword>
<dbReference type="SUPFAM" id="SSF49265">
    <property type="entry name" value="Fibronectin type III"/>
    <property type="match status" value="2"/>
</dbReference>
<evidence type="ECO:0000259" key="4">
    <source>
        <dbReference type="PROSITE" id="PS50853"/>
    </source>
</evidence>
<evidence type="ECO:0000313" key="6">
    <source>
        <dbReference type="Proteomes" id="UP000677054"/>
    </source>
</evidence>
<evidence type="ECO:0000256" key="2">
    <source>
        <dbReference type="SAM" id="SignalP"/>
    </source>
</evidence>
<feature type="transmembrane region" description="Helical" evidence="1">
    <location>
        <begin position="513"/>
        <end position="535"/>
    </location>
</feature>
<feature type="domain" description="Fibronectin type-III" evidence="4">
    <location>
        <begin position="264"/>
        <end position="372"/>
    </location>
</feature>
<organism evidence="5">
    <name type="scientific">Darwinula stevensoni</name>
    <dbReference type="NCBI Taxonomy" id="69355"/>
    <lineage>
        <taxon>Eukaryota</taxon>
        <taxon>Metazoa</taxon>
        <taxon>Ecdysozoa</taxon>
        <taxon>Arthropoda</taxon>
        <taxon>Crustacea</taxon>
        <taxon>Oligostraca</taxon>
        <taxon>Ostracoda</taxon>
        <taxon>Podocopa</taxon>
        <taxon>Podocopida</taxon>
        <taxon>Darwinulocopina</taxon>
        <taxon>Darwinuloidea</taxon>
        <taxon>Darwinulidae</taxon>
        <taxon>Darwinula</taxon>
    </lineage>
</organism>
<reference evidence="5" key="1">
    <citation type="submission" date="2020-11" db="EMBL/GenBank/DDBJ databases">
        <authorList>
            <person name="Tran Van P."/>
        </authorList>
    </citation>
    <scope>NUCLEOTIDE SEQUENCE</scope>
</reference>
<keyword evidence="1" id="KW-0812">Transmembrane</keyword>
<dbReference type="Proteomes" id="UP000677054">
    <property type="component" value="Unassembled WGS sequence"/>
</dbReference>
<dbReference type="PROSITE" id="PS50835">
    <property type="entry name" value="IG_LIKE"/>
    <property type="match status" value="1"/>
</dbReference>
<dbReference type="EMBL" id="LR900373">
    <property type="protein sequence ID" value="CAD7245457.1"/>
    <property type="molecule type" value="Genomic_DNA"/>
</dbReference>
<proteinExistence type="predicted"/>
<dbReference type="InterPro" id="IPR003961">
    <property type="entry name" value="FN3_dom"/>
</dbReference>
<dbReference type="SMART" id="SM00060">
    <property type="entry name" value="FN3"/>
    <property type="match status" value="2"/>
</dbReference>
<dbReference type="InterPro" id="IPR013783">
    <property type="entry name" value="Ig-like_fold"/>
</dbReference>
<feature type="chain" id="PRO_5036209145" description="Cytokine receptor" evidence="2">
    <location>
        <begin position="20"/>
        <end position="822"/>
    </location>
</feature>
<sequence>MWCWAFALFLVSGFFTVVSETRNHRTFTAGELAVLQAEGILDNIEQYNFESGQDVKLFCTLTDAGLTEGLATSDLRFETSSDDVVKPDSTLNETTVSLIVANASAEDSGRYYCGNVSGEENLTMLDNVYLKIGFPPQELKYWRCWSKELELFYCNWTKPENPVQTDYFFYIQTDGTTMTECRQKNSNVEECEALKGQTPAYSPSKTEMNITVDAQNLLGNRTFTYPFDHYRNSESGSFSNSPDKHHLVIAKGTFDAINTVKIEELENVAVQTVDAKTLNVTWDLPANLKHFNVSIIHSIRWAAQLPAEESQPVNEANYTIPGKSKKGSWNYTLTGLIPNTVYDVWMRAIVAEAAHLDLWSISTDAENKTLPKEPDRSPDAPLGSFHVELIDDSLRNIYLYWIPLKDWEHNSDNFTYQILREDATNDKKYVLEWRALEEEKTRNITVFWCPSYPPWPDCDSSISWTVVPKSNTTFELESTESLKFAVSANGEFAQSGMGWKGFESSQEPGQDSLVLILVITAVIAVVLVASAVLGGKRLWKRFRKMGDVEVTLPPAFTKGDINLNETGEQPMQASLDEIENFNVNQAIAANSLPDLKRDVSSTTNYMVPLHRRGSIETETIPDPEDPSMPTFIRSSNPATIVETSLEYIQVGMQEVEPVPGTEGSTPGSPTIRTPSLVDAYEQLQEPLEDPGYSIVREGYTCLAPSEGDIKYIRVDMEDEDKAHDEELDDNRSFEMDYDESPVDNGDPMKSLGIVDRETQEKVPTPRYIHVSVMSDHGGGPICIGMNDELEMSPLDRGQEDEGESLQAAVSCENTYVEAGAMS</sequence>